<accession>X7ZTR9</accession>
<organism evidence="1">
    <name type="scientific">Mycobacterium xenopi 4042</name>
    <dbReference type="NCBI Taxonomy" id="1299334"/>
    <lineage>
        <taxon>Bacteria</taxon>
        <taxon>Bacillati</taxon>
        <taxon>Actinomycetota</taxon>
        <taxon>Actinomycetes</taxon>
        <taxon>Mycobacteriales</taxon>
        <taxon>Mycobacteriaceae</taxon>
        <taxon>Mycobacterium</taxon>
    </lineage>
</organism>
<comment type="caution">
    <text evidence="1">The sequence shown here is derived from an EMBL/GenBank/DDBJ whole genome shotgun (WGS) entry which is preliminary data.</text>
</comment>
<name>X7ZTR9_MYCXE</name>
<gene>
    <name evidence="1" type="ORF">I553_5065</name>
</gene>
<dbReference type="PATRIC" id="fig|1299334.3.peg.7032"/>
<proteinExistence type="predicted"/>
<protein>
    <submittedName>
        <fullName evidence="1">Uncharacterized protein</fullName>
    </submittedName>
</protein>
<dbReference type="EMBL" id="JAOB01000069">
    <property type="protein sequence ID" value="EUA23032.1"/>
    <property type="molecule type" value="Genomic_DNA"/>
</dbReference>
<dbReference type="AlphaFoldDB" id="X7ZTR9"/>
<evidence type="ECO:0000313" key="1">
    <source>
        <dbReference type="EMBL" id="EUA23032.1"/>
    </source>
</evidence>
<reference evidence="1" key="1">
    <citation type="submission" date="2014-01" db="EMBL/GenBank/DDBJ databases">
        <authorList>
            <person name="Brown-Elliot B."/>
            <person name="Wallace R."/>
            <person name="Lenaerts A."/>
            <person name="Ordway D."/>
            <person name="DeGroote M.A."/>
            <person name="Parker T."/>
            <person name="Sizemore C."/>
            <person name="Tallon L.J."/>
            <person name="Sadzewicz L.K."/>
            <person name="Sengamalay N."/>
            <person name="Fraser C.M."/>
            <person name="Hine E."/>
            <person name="Shefchek K.A."/>
            <person name="Das S.P."/>
            <person name="Tettelin H."/>
        </authorList>
    </citation>
    <scope>NUCLEOTIDE SEQUENCE [LARGE SCALE GENOMIC DNA]</scope>
    <source>
        <strain evidence="1">4042</strain>
    </source>
</reference>
<sequence>MRAASIMGVPPAGGLRLPKGIRFDASAEDQSSKQLNNIGIP</sequence>